<comment type="similarity">
    <text evidence="3 11">Belongs to the protoporphyrinogen/coproporphyrinogen oxidase family. Protoporphyrinogen oxidase subfamily.</text>
</comment>
<dbReference type="JaponicusDB" id="SJAG_02876">
    <property type="gene designation" value="hem14"/>
</dbReference>
<keyword evidence="7 11" id="KW-0560">Oxidoreductase</keyword>
<evidence type="ECO:0000313" key="13">
    <source>
        <dbReference type="EMBL" id="EEB07772.1"/>
    </source>
</evidence>
<proteinExistence type="inferred from homology"/>
<dbReference type="RefSeq" id="XP_002174065.1">
    <property type="nucleotide sequence ID" value="XM_002174029.2"/>
</dbReference>
<protein>
    <recommendedName>
        <fullName evidence="4 11">Protoporphyrinogen oxidase</fullName>
        <ecNumber evidence="4 11">1.3.3.4</ecNumber>
    </recommendedName>
</protein>
<dbReference type="InterPro" id="IPR002937">
    <property type="entry name" value="Amino_oxidase"/>
</dbReference>
<comment type="function">
    <text evidence="1 11">Catalyzes the 6-electron oxidation of protoporphyrinogen-IX to form protoporphyrin-IX.</text>
</comment>
<dbReference type="GO" id="GO:0006782">
    <property type="term" value="P:protoporphyrinogen IX biosynthetic process"/>
    <property type="evidence" value="ECO:0007669"/>
    <property type="project" value="UniProtKB-UniRule"/>
</dbReference>
<keyword evidence="8 11" id="KW-0350">Heme biosynthesis</keyword>
<evidence type="ECO:0000256" key="8">
    <source>
        <dbReference type="ARBA" id="ARBA00023133"/>
    </source>
</evidence>
<keyword evidence="9 11" id="KW-0627">Porphyrin biosynthesis</keyword>
<evidence type="ECO:0000259" key="12">
    <source>
        <dbReference type="Pfam" id="PF01593"/>
    </source>
</evidence>
<sequence>MSIAVCGGGIAGLSAAYYLARYLPKTQIVLLEQGTHLGGWLQSVKVPCSKSPTGSVLFEKGPRTLRPIGLPGLATLDLVAKLKLQDKILPILKSSTSAKNRYLYYPDRLNHVPSNLFQSLSMFMSPAFRSMPWAMLMEPFRRKKADSADESVWSFANRRFGPKVADRVMSALVHGIYAGDIHELSVKSSMFRNMFNAEQTGGSLILGMIRAMFKGGFPLTAEQKEVKNLLRNTPETMSLYHHLKSTAIFALQDGIETLSKAMYDALKKSPNVEVRLETPVTNIEPSSEKSVHVNGEAFSNVVVAMSSRQLEKVASAPAMGTPTSSVYLVNVYYKDPKVLPVSAFGYLVPSATPNNPHKVLGVVFDSDQSNPEQGTKLTVMMGGRSYTKDPTLIPSSPEKATEAALDALKQQLNITATPDLTLATLQRDCIPQYAVGHEEKLNQLNEWNNKKMNGCLKFTGSWYNGVAITDCILNGHIVARDLAKIHS</sequence>
<dbReference type="Gene3D" id="3.50.50.60">
    <property type="entry name" value="FAD/NAD(P)-binding domain"/>
    <property type="match status" value="1"/>
</dbReference>
<evidence type="ECO:0000256" key="7">
    <source>
        <dbReference type="ARBA" id="ARBA00023002"/>
    </source>
</evidence>
<evidence type="ECO:0000256" key="10">
    <source>
        <dbReference type="ARBA" id="ARBA00047554"/>
    </source>
</evidence>
<dbReference type="VEuPathDB" id="FungiDB:SJAG_02876"/>
<gene>
    <name evidence="14" type="primary">hem14</name>
    <name evidence="13" type="ORF">SJAG_02876</name>
</gene>
<organism evidence="13 15">
    <name type="scientific">Schizosaccharomyces japonicus (strain yFS275 / FY16936)</name>
    <name type="common">Fission yeast</name>
    <dbReference type="NCBI Taxonomy" id="402676"/>
    <lineage>
        <taxon>Eukaryota</taxon>
        <taxon>Fungi</taxon>
        <taxon>Dikarya</taxon>
        <taxon>Ascomycota</taxon>
        <taxon>Taphrinomycotina</taxon>
        <taxon>Schizosaccharomycetes</taxon>
        <taxon>Schizosaccharomycetales</taxon>
        <taxon>Schizosaccharomycetaceae</taxon>
        <taxon>Schizosaccharomyces</taxon>
    </lineage>
</organism>
<dbReference type="SUPFAM" id="SSF54373">
    <property type="entry name" value="FAD-linked reductases, C-terminal domain"/>
    <property type="match status" value="1"/>
</dbReference>
<dbReference type="Pfam" id="PF01593">
    <property type="entry name" value="Amino_oxidase"/>
    <property type="match status" value="1"/>
</dbReference>
<evidence type="ECO:0000256" key="5">
    <source>
        <dbReference type="ARBA" id="ARBA00022630"/>
    </source>
</evidence>
<dbReference type="PANTHER" id="PTHR42923:SF3">
    <property type="entry name" value="PROTOPORPHYRINOGEN OXIDASE"/>
    <property type="match status" value="1"/>
</dbReference>
<dbReference type="EC" id="1.3.3.4" evidence="4 11"/>
<accession>B6K1F1</accession>
<dbReference type="Proteomes" id="UP000001744">
    <property type="component" value="Unassembled WGS sequence"/>
</dbReference>
<dbReference type="OMA" id="EHNQAVQ"/>
<feature type="domain" description="Amine oxidase" evidence="12">
    <location>
        <begin position="10"/>
        <end position="482"/>
    </location>
</feature>
<evidence type="ECO:0000256" key="11">
    <source>
        <dbReference type="RuleBase" id="RU367069"/>
    </source>
</evidence>
<dbReference type="HOGENOM" id="CLU_009629_1_0_1"/>
<comment type="cofactor">
    <cofactor evidence="11">
        <name>FAD</name>
        <dbReference type="ChEBI" id="CHEBI:57692"/>
    </cofactor>
    <text evidence="11">Binds 1 FAD per subunit.</text>
</comment>
<evidence type="ECO:0000256" key="2">
    <source>
        <dbReference type="ARBA" id="ARBA00005073"/>
    </source>
</evidence>
<dbReference type="SUPFAM" id="SSF51905">
    <property type="entry name" value="FAD/NAD(P)-binding domain"/>
    <property type="match status" value="1"/>
</dbReference>
<evidence type="ECO:0000256" key="9">
    <source>
        <dbReference type="ARBA" id="ARBA00023244"/>
    </source>
</evidence>
<comment type="pathway">
    <text evidence="2 11">Porphyrin-containing compound metabolism; protoporphyrin-IX biosynthesis; protoporphyrin-IX from protoporphyrinogen-IX: step 1/1.</text>
</comment>
<dbReference type="OrthoDB" id="438553at2759"/>
<dbReference type="InterPro" id="IPR036188">
    <property type="entry name" value="FAD/NAD-bd_sf"/>
</dbReference>
<dbReference type="GO" id="GO:0004729">
    <property type="term" value="F:oxygen-dependent protoporphyrinogen oxidase activity"/>
    <property type="evidence" value="ECO:0000318"/>
    <property type="project" value="GO_Central"/>
</dbReference>
<dbReference type="InterPro" id="IPR050464">
    <property type="entry name" value="Zeta_carotene_desat/Oxidored"/>
</dbReference>
<evidence type="ECO:0000256" key="3">
    <source>
        <dbReference type="ARBA" id="ARBA00010551"/>
    </source>
</evidence>
<keyword evidence="5 11" id="KW-0285">Flavoprotein</keyword>
<dbReference type="InterPro" id="IPR004572">
    <property type="entry name" value="Protoporphyrinogen_oxidase"/>
</dbReference>
<dbReference type="EMBL" id="KE651166">
    <property type="protein sequence ID" value="EEB07772.1"/>
    <property type="molecule type" value="Genomic_DNA"/>
</dbReference>
<dbReference type="NCBIfam" id="TIGR00562">
    <property type="entry name" value="proto_IX_ox"/>
    <property type="match status" value="1"/>
</dbReference>
<dbReference type="GeneID" id="7048561"/>
<evidence type="ECO:0000256" key="4">
    <source>
        <dbReference type="ARBA" id="ARBA00012867"/>
    </source>
</evidence>
<reference evidence="13 15" key="1">
    <citation type="journal article" date="2011" name="Science">
        <title>Comparative functional genomics of the fission yeasts.</title>
        <authorList>
            <person name="Rhind N."/>
            <person name="Chen Z."/>
            <person name="Yassour M."/>
            <person name="Thompson D.A."/>
            <person name="Haas B.J."/>
            <person name="Habib N."/>
            <person name="Wapinski I."/>
            <person name="Roy S."/>
            <person name="Lin M.F."/>
            <person name="Heiman D.I."/>
            <person name="Young S.K."/>
            <person name="Furuya K."/>
            <person name="Guo Y."/>
            <person name="Pidoux A."/>
            <person name="Chen H.M."/>
            <person name="Robbertse B."/>
            <person name="Goldberg J.M."/>
            <person name="Aoki K."/>
            <person name="Bayne E.H."/>
            <person name="Berlin A.M."/>
            <person name="Desjardins C.A."/>
            <person name="Dobbs E."/>
            <person name="Dukaj L."/>
            <person name="Fan L."/>
            <person name="FitzGerald M.G."/>
            <person name="French C."/>
            <person name="Gujja S."/>
            <person name="Hansen K."/>
            <person name="Keifenheim D."/>
            <person name="Levin J.Z."/>
            <person name="Mosher R.A."/>
            <person name="Mueller C.A."/>
            <person name="Pfiffner J."/>
            <person name="Priest M."/>
            <person name="Russ C."/>
            <person name="Smialowska A."/>
            <person name="Swoboda P."/>
            <person name="Sykes S.M."/>
            <person name="Vaughn M."/>
            <person name="Vengrova S."/>
            <person name="Yoder R."/>
            <person name="Zeng Q."/>
            <person name="Allshire R."/>
            <person name="Baulcombe D."/>
            <person name="Birren B.W."/>
            <person name="Brown W."/>
            <person name="Ekwall K."/>
            <person name="Kellis M."/>
            <person name="Leatherwood J."/>
            <person name="Levin H."/>
            <person name="Margalit H."/>
            <person name="Martienssen R."/>
            <person name="Nieduszynski C.A."/>
            <person name="Spatafora J.W."/>
            <person name="Friedman N."/>
            <person name="Dalgaard J.Z."/>
            <person name="Baumann P."/>
            <person name="Niki H."/>
            <person name="Regev A."/>
            <person name="Nusbaum C."/>
        </authorList>
    </citation>
    <scope>NUCLEOTIDE SEQUENCE [LARGE SCALE GENOMIC DNA]</scope>
    <source>
        <strain evidence="15">yFS275 / FY16936</strain>
    </source>
</reference>
<dbReference type="PANTHER" id="PTHR42923">
    <property type="entry name" value="PROTOPORPHYRINOGEN OXIDASE"/>
    <property type="match status" value="1"/>
</dbReference>
<name>B6K1F1_SCHJY</name>
<keyword evidence="15" id="KW-1185">Reference proteome</keyword>
<dbReference type="GO" id="GO:0005743">
    <property type="term" value="C:mitochondrial inner membrane"/>
    <property type="evidence" value="ECO:0000318"/>
    <property type="project" value="GO_Central"/>
</dbReference>
<dbReference type="AlphaFoldDB" id="B6K1F1"/>
<evidence type="ECO:0000256" key="6">
    <source>
        <dbReference type="ARBA" id="ARBA00022827"/>
    </source>
</evidence>
<comment type="subcellular location">
    <subcellularLocation>
        <location evidence="11">Mitochondrion inner membrane</location>
    </subcellularLocation>
</comment>
<evidence type="ECO:0000256" key="1">
    <source>
        <dbReference type="ARBA" id="ARBA00002600"/>
    </source>
</evidence>
<dbReference type="eggNOG" id="KOG1276">
    <property type="taxonomic scope" value="Eukaryota"/>
</dbReference>
<evidence type="ECO:0000313" key="15">
    <source>
        <dbReference type="Proteomes" id="UP000001744"/>
    </source>
</evidence>
<evidence type="ECO:0000313" key="14">
    <source>
        <dbReference type="JaponicusDB" id="SJAG_02876"/>
    </source>
</evidence>
<keyword evidence="6 11" id="KW-0274">FAD</keyword>
<dbReference type="STRING" id="402676.B6K1F1"/>
<dbReference type="UniPathway" id="UPA00251">
    <property type="reaction ID" value="UER00324"/>
</dbReference>
<comment type="catalytic activity">
    <reaction evidence="10 11">
        <text>protoporphyrinogen IX + 3 O2 = protoporphyrin IX + 3 H2O2</text>
        <dbReference type="Rhea" id="RHEA:25576"/>
        <dbReference type="ChEBI" id="CHEBI:15379"/>
        <dbReference type="ChEBI" id="CHEBI:16240"/>
        <dbReference type="ChEBI" id="CHEBI:57306"/>
        <dbReference type="ChEBI" id="CHEBI:57307"/>
        <dbReference type="EC" id="1.3.3.4"/>
    </reaction>
</comment>